<dbReference type="KEGG" id="tsq:D3A95_08300"/>
<dbReference type="AlphaFoldDB" id="A0A3B7MBS8"/>
<evidence type="ECO:0000313" key="1">
    <source>
        <dbReference type="EMBL" id="AXY68103.1"/>
    </source>
</evidence>
<gene>
    <name evidence="1" type="ORF">D3A95_08300</name>
</gene>
<sequence length="109" mass="12332">MIEVNPYKILELSPAASRQEIMQAVAIAMKKRKYSASQIANAQRFLMNRENRLIADLLLPILPDAVRFTSFNCDSINSNSTQYKSLDISSPNELKNLEFILGKISDILE</sequence>
<organism evidence="1 2">
    <name type="scientific">Thermosynechococcus sichuanensis E542</name>
    <dbReference type="NCBI Taxonomy" id="2016101"/>
    <lineage>
        <taxon>Bacteria</taxon>
        <taxon>Bacillati</taxon>
        <taxon>Cyanobacteriota</taxon>
        <taxon>Cyanophyceae</taxon>
        <taxon>Acaryochloridales</taxon>
        <taxon>Thermosynechococcaceae</taxon>
        <taxon>Thermosynechococcus</taxon>
        <taxon>Thermosynechococcus sichuanensis</taxon>
    </lineage>
</organism>
<evidence type="ECO:0000313" key="2">
    <source>
        <dbReference type="Proteomes" id="UP000261812"/>
    </source>
</evidence>
<dbReference type="EMBL" id="CP032152">
    <property type="protein sequence ID" value="AXY68103.1"/>
    <property type="molecule type" value="Genomic_DNA"/>
</dbReference>
<keyword evidence="2" id="KW-1185">Reference proteome</keyword>
<accession>A0A3B7MBS8</accession>
<dbReference type="RefSeq" id="WP_181494577.1">
    <property type="nucleotide sequence ID" value="NZ_CP032152.1"/>
</dbReference>
<reference evidence="2" key="1">
    <citation type="submission" date="2018-09" db="EMBL/GenBank/DDBJ databases">
        <title>Complete genome sequence of thermophilic cyanobacteria strain Thermosynechococcus elongatus PKUAC-SCTE542.</title>
        <authorList>
            <person name="Liang Y."/>
            <person name="Tang J."/>
            <person name="Daroch M."/>
        </authorList>
    </citation>
    <scope>NUCLEOTIDE SEQUENCE [LARGE SCALE GENOMIC DNA]</scope>
    <source>
        <strain evidence="2">E542</strain>
    </source>
</reference>
<protein>
    <submittedName>
        <fullName evidence="1">Molecular chaperone DnaJ</fullName>
    </submittedName>
</protein>
<dbReference type="Proteomes" id="UP000261812">
    <property type="component" value="Chromosome"/>
</dbReference>
<name>A0A3B7MBS8_9CYAN</name>
<proteinExistence type="predicted"/>